<dbReference type="PANTHER" id="PTHR33308:SF9">
    <property type="entry name" value="PEPTIDOGLYCAN HYDROLASE FLGJ"/>
    <property type="match status" value="1"/>
</dbReference>
<dbReference type="InterPro" id="IPR002901">
    <property type="entry name" value="MGlyc_endo_b_GlcNAc-like_dom"/>
</dbReference>
<feature type="coiled-coil region" evidence="2">
    <location>
        <begin position="142"/>
        <end position="183"/>
    </location>
</feature>
<dbReference type="PRINTS" id="PR01002">
    <property type="entry name" value="FLGFLGJ"/>
</dbReference>
<dbReference type="SMART" id="SM00047">
    <property type="entry name" value="LYZ2"/>
    <property type="match status" value="1"/>
</dbReference>
<dbReference type="Gene3D" id="4.10.80.30">
    <property type="entry name" value="DNA polymerase, domain 6"/>
    <property type="match status" value="1"/>
</dbReference>
<dbReference type="RefSeq" id="WP_127452384.1">
    <property type="nucleotide sequence ID" value="NZ_JAROBY010000008.1"/>
</dbReference>
<evidence type="ECO:0000313" key="5">
    <source>
        <dbReference type="Proteomes" id="UP001355653"/>
    </source>
</evidence>
<evidence type="ECO:0000259" key="3">
    <source>
        <dbReference type="SMART" id="SM00047"/>
    </source>
</evidence>
<reference evidence="4 5" key="1">
    <citation type="submission" date="2023-03" db="EMBL/GenBank/DDBJ databases">
        <title>Bacillus Genome Sequencing.</title>
        <authorList>
            <person name="Dunlap C."/>
        </authorList>
    </citation>
    <scope>NUCLEOTIDE SEQUENCE [LARGE SCALE GENOMIC DNA]</scope>
    <source>
        <strain evidence="4 5">NRS-1351</strain>
    </source>
</reference>
<dbReference type="InterPro" id="IPR051056">
    <property type="entry name" value="Glycosyl_Hydrolase_73"/>
</dbReference>
<feature type="domain" description="Mannosyl-glycoprotein endo-beta-N-acetylglucosamidase-like" evidence="3">
    <location>
        <begin position="4"/>
        <end position="146"/>
    </location>
</feature>
<dbReference type="Proteomes" id="UP001355653">
    <property type="component" value="Unassembled WGS sequence"/>
</dbReference>
<gene>
    <name evidence="4" type="ORF">P5G65_04950</name>
</gene>
<dbReference type="Pfam" id="PF01832">
    <property type="entry name" value="Glucosaminidase"/>
    <property type="match status" value="1"/>
</dbReference>
<keyword evidence="5" id="KW-1185">Reference proteome</keyword>
<comment type="caution">
    <text evidence="4">The sequence shown here is derived from an EMBL/GenBank/DDBJ whole genome shotgun (WGS) entry which is preliminary data.</text>
</comment>
<organism evidence="4 5">
    <name type="scientific">Paenibacillus chondroitinus</name>
    <dbReference type="NCBI Taxonomy" id="59842"/>
    <lineage>
        <taxon>Bacteria</taxon>
        <taxon>Bacillati</taxon>
        <taxon>Bacillota</taxon>
        <taxon>Bacilli</taxon>
        <taxon>Bacillales</taxon>
        <taxon>Paenibacillaceae</taxon>
        <taxon>Paenibacillus</taxon>
    </lineage>
</organism>
<keyword evidence="1" id="KW-0378">Hydrolase</keyword>
<dbReference type="PANTHER" id="PTHR33308">
    <property type="entry name" value="PEPTIDOGLYCAN HYDROLASE FLGJ"/>
    <property type="match status" value="1"/>
</dbReference>
<dbReference type="EMBL" id="JAROBY010000008">
    <property type="protein sequence ID" value="MEB4793234.1"/>
    <property type="molecule type" value="Genomic_DNA"/>
</dbReference>
<name>A0ABU6D677_9BACL</name>
<evidence type="ECO:0000313" key="4">
    <source>
        <dbReference type="EMBL" id="MEB4793234.1"/>
    </source>
</evidence>
<protein>
    <submittedName>
        <fullName evidence="4">Glucosaminidase domain-containing protein</fullName>
    </submittedName>
</protein>
<evidence type="ECO:0000256" key="2">
    <source>
        <dbReference type="SAM" id="Coils"/>
    </source>
</evidence>
<keyword evidence="2" id="KW-0175">Coiled coil</keyword>
<accession>A0ABU6D677</accession>
<dbReference type="Gene3D" id="1.10.530.10">
    <property type="match status" value="1"/>
</dbReference>
<proteinExistence type="predicted"/>
<sequence>MKNQEFINKIAPAAVEDMINTSVLASITIAQAALESAWGQSAPGNNLFGIKGSGTTQTTKEFINGEWVTIKAGFRSYQNWLGSIADHSKFLLENPRYRNAGFFDQCCARDYAGAANALQAAGYATDPQYAVKLIGIIESNRLQQFDQEADNVMREIEDLKGQIQTLLNTAEAHIEKINVLETKASMAVPAWAQNAVSAAVCSGLIDTPEGRSYDFYSMLTLFHRKGLI</sequence>
<evidence type="ECO:0000256" key="1">
    <source>
        <dbReference type="ARBA" id="ARBA00022801"/>
    </source>
</evidence>